<name>A0A9W8XI49_9PLEO</name>
<feature type="compositionally biased region" description="Basic and acidic residues" evidence="1">
    <location>
        <begin position="70"/>
        <end position="79"/>
    </location>
</feature>
<feature type="compositionally biased region" description="Basic and acidic residues" evidence="1">
    <location>
        <begin position="125"/>
        <end position="136"/>
    </location>
</feature>
<dbReference type="RefSeq" id="XP_056069447.1">
    <property type="nucleotide sequence ID" value="XM_056217891.1"/>
</dbReference>
<comment type="caution">
    <text evidence="2">The sequence shown here is derived from an EMBL/GenBank/DDBJ whole genome shotgun (WGS) entry which is preliminary data.</text>
</comment>
<evidence type="ECO:0000256" key="1">
    <source>
        <dbReference type="SAM" id="MobiDB-lite"/>
    </source>
</evidence>
<dbReference type="OrthoDB" id="537467at2759"/>
<gene>
    <name evidence="2" type="ORF">N0V89_009138</name>
</gene>
<proteinExistence type="predicted"/>
<keyword evidence="3" id="KW-1185">Reference proteome</keyword>
<reference evidence="2" key="1">
    <citation type="submission" date="2022-10" db="EMBL/GenBank/DDBJ databases">
        <title>Tapping the CABI collections for fungal endophytes: first genome assemblies for Collariella, Neodidymelliopsis, Ascochyta clinopodiicola, Didymella pomorum, Didymosphaeria variabile, Neocosmospora piperis and Neocucurbitaria cava.</title>
        <authorList>
            <person name="Hill R."/>
        </authorList>
    </citation>
    <scope>NUCLEOTIDE SEQUENCE</scope>
    <source>
        <strain evidence="2">IMI 356815</strain>
    </source>
</reference>
<organism evidence="2 3">
    <name type="scientific">Didymosphaeria variabile</name>
    <dbReference type="NCBI Taxonomy" id="1932322"/>
    <lineage>
        <taxon>Eukaryota</taxon>
        <taxon>Fungi</taxon>
        <taxon>Dikarya</taxon>
        <taxon>Ascomycota</taxon>
        <taxon>Pezizomycotina</taxon>
        <taxon>Dothideomycetes</taxon>
        <taxon>Pleosporomycetidae</taxon>
        <taxon>Pleosporales</taxon>
        <taxon>Massarineae</taxon>
        <taxon>Didymosphaeriaceae</taxon>
        <taxon>Didymosphaeria</taxon>
    </lineage>
</organism>
<feature type="compositionally biased region" description="Low complexity" evidence="1">
    <location>
        <begin position="140"/>
        <end position="152"/>
    </location>
</feature>
<sequence length="283" mass="31286">MSCGRVIGERKKHAGQEVKYCSARCRNNKPRPVDRRIEAVFAALLDGATPESLKDKESDLQGDGGPVSGHGKEFHEKASGKKKKAVKGDPRIIVECATVEEIVFQREKDPTKVFGRRKNRAARGVLEKEDEWRSVDMVDDLPPAAQPAAPDATSNEKPTSDSELEHATGGIALNEQDTENQVFGFGGGKIRPPQEKSDINGSIGGEKGWAERTHETDEMKAKRKEGERRAEEKEMVKRAARRGVAFGFGSGEEKRKCEAVMKGVVVESSFAKGEWGIRWREKE</sequence>
<protein>
    <submittedName>
        <fullName evidence="2">Uncharacterized protein</fullName>
    </submittedName>
</protein>
<feature type="compositionally biased region" description="Basic and acidic residues" evidence="1">
    <location>
        <begin position="208"/>
        <end position="236"/>
    </location>
</feature>
<dbReference type="EMBL" id="JAPEUX010000006">
    <property type="protein sequence ID" value="KAJ4350517.1"/>
    <property type="molecule type" value="Genomic_DNA"/>
</dbReference>
<accession>A0A9W8XI49</accession>
<evidence type="ECO:0000313" key="3">
    <source>
        <dbReference type="Proteomes" id="UP001140513"/>
    </source>
</evidence>
<evidence type="ECO:0000313" key="2">
    <source>
        <dbReference type="EMBL" id="KAJ4350517.1"/>
    </source>
</evidence>
<dbReference type="AlphaFoldDB" id="A0A9W8XI49"/>
<feature type="region of interest" description="Disordered" evidence="1">
    <location>
        <begin position="51"/>
        <end position="88"/>
    </location>
</feature>
<dbReference type="Proteomes" id="UP001140513">
    <property type="component" value="Unassembled WGS sequence"/>
</dbReference>
<feature type="region of interest" description="Disordered" evidence="1">
    <location>
        <begin position="116"/>
        <end position="236"/>
    </location>
</feature>
<dbReference type="GeneID" id="80912668"/>